<reference evidence="1 2" key="1">
    <citation type="journal article" date="2014" name="Genome Announc.">
        <title>Draft Genome Sequence of the Haloacid-Degrading Burkholderia caribensis Strain MBA4.</title>
        <authorList>
            <person name="Pan Y."/>
            <person name="Kong K.F."/>
            <person name="Tsang J.S."/>
        </authorList>
    </citation>
    <scope>NUCLEOTIDE SEQUENCE [LARGE SCALE GENOMIC DNA]</scope>
    <source>
        <strain evidence="1 2">MBA4</strain>
    </source>
</reference>
<name>A0A0N7JT86_9BURK</name>
<dbReference type="KEGG" id="bcai:K788_0005973"/>
<proteinExistence type="predicted"/>
<accession>A0A0N7JT86</accession>
<organism evidence="1 2">
    <name type="scientific">Paraburkholderia caribensis MBA4</name>
    <dbReference type="NCBI Taxonomy" id="1323664"/>
    <lineage>
        <taxon>Bacteria</taxon>
        <taxon>Pseudomonadati</taxon>
        <taxon>Pseudomonadota</taxon>
        <taxon>Betaproteobacteria</taxon>
        <taxon>Burkholderiales</taxon>
        <taxon>Burkholderiaceae</taxon>
        <taxon>Paraburkholderia</taxon>
    </lineage>
</organism>
<sequence length="67" mass="7438">MDMMGSFADSDYGIAISCGYQHAFNPVFCLIATAHARGSRRQPLQRAARTTRLNAENFVLRYTGPTL</sequence>
<dbReference type="Proteomes" id="UP000019146">
    <property type="component" value="Chromosome 1"/>
</dbReference>
<protein>
    <submittedName>
        <fullName evidence="1">Uncharacterized protein</fullName>
    </submittedName>
</protein>
<gene>
    <name evidence="1" type="ORF">K788_0005973</name>
</gene>
<dbReference type="EMBL" id="CP012746">
    <property type="protein sequence ID" value="ALL62917.1"/>
    <property type="molecule type" value="Genomic_DNA"/>
</dbReference>
<evidence type="ECO:0000313" key="1">
    <source>
        <dbReference type="EMBL" id="ALL62917.1"/>
    </source>
</evidence>
<dbReference type="AlphaFoldDB" id="A0A0N7JT86"/>
<evidence type="ECO:0000313" key="2">
    <source>
        <dbReference type="Proteomes" id="UP000019146"/>
    </source>
</evidence>